<dbReference type="EMBL" id="ASPP01023379">
    <property type="protein sequence ID" value="ETO10579.1"/>
    <property type="molecule type" value="Genomic_DNA"/>
</dbReference>
<keyword evidence="2" id="KW-1185">Reference proteome</keyword>
<organism evidence="1 2">
    <name type="scientific">Reticulomyxa filosa</name>
    <dbReference type="NCBI Taxonomy" id="46433"/>
    <lineage>
        <taxon>Eukaryota</taxon>
        <taxon>Sar</taxon>
        <taxon>Rhizaria</taxon>
        <taxon>Retaria</taxon>
        <taxon>Foraminifera</taxon>
        <taxon>Monothalamids</taxon>
        <taxon>Reticulomyxidae</taxon>
        <taxon>Reticulomyxa</taxon>
    </lineage>
</organism>
<dbReference type="OrthoDB" id="2153176at2759"/>
<dbReference type="AlphaFoldDB" id="X6M9L4"/>
<dbReference type="Pfam" id="PF07958">
    <property type="entry name" value="DUF1688"/>
    <property type="match status" value="1"/>
</dbReference>
<dbReference type="OMA" id="VPMFTAD"/>
<dbReference type="Proteomes" id="UP000023152">
    <property type="component" value="Unassembled WGS sequence"/>
</dbReference>
<evidence type="ECO:0000313" key="1">
    <source>
        <dbReference type="EMBL" id="ETO10579.1"/>
    </source>
</evidence>
<gene>
    <name evidence="1" type="ORF">RFI_26798</name>
</gene>
<name>X6M9L4_RETFI</name>
<dbReference type="PANTHER" id="PTHR31687:SF3">
    <property type="entry name" value="PROTEIN URG3"/>
    <property type="match status" value="1"/>
</dbReference>
<accession>X6M9L4</accession>
<dbReference type="InterPro" id="IPR012469">
    <property type="entry name" value="DUF1688"/>
</dbReference>
<protein>
    <recommendedName>
        <fullName evidence="3">DUF1688 domain-containing protein</fullName>
    </recommendedName>
</protein>
<evidence type="ECO:0008006" key="3">
    <source>
        <dbReference type="Google" id="ProtNLM"/>
    </source>
</evidence>
<sequence length="407" mass="46511">MKGDELIEELRDLQTIRKQCERMYEMAKQDKLHFFGINLDKIESCAKEVVTCIKKHYPNLNVPMHSRFRHFDPKAIENLRKKWTTHEVDREEQTRRLIDLAFISVLLDAGAGDEWKYVDRHGRTLVRSEGIGAASLQMFLDGMFSSDEAIKTRVNSRGLQKVSMQELKVGFQASKSNPLVGLDGRAGLLKRLAKALEKFPEYFGHEVHRPGHLLDFLLVKADKDKKVSLHVLWKALIIGLEPIWPQRVSRIRNGDVWSHNHLKIIGQPGSDMIPFHKLVQWLCYSIVEEFTNFGIKFDHLDDLTCLPEYRNGGLLIDTGVLVPKDTVDTDMTYHVGSELIVEWRALTVALIDEVAEHVRKQLGKTKSELSLSKILEGGTWRAGRELAYTLRPTGAPPIRIRSDGTVF</sequence>
<evidence type="ECO:0000313" key="2">
    <source>
        <dbReference type="Proteomes" id="UP000023152"/>
    </source>
</evidence>
<comment type="caution">
    <text evidence="1">The sequence shown here is derived from an EMBL/GenBank/DDBJ whole genome shotgun (WGS) entry which is preliminary data.</text>
</comment>
<reference evidence="1 2" key="1">
    <citation type="journal article" date="2013" name="Curr. Biol.">
        <title>The Genome of the Foraminiferan Reticulomyxa filosa.</title>
        <authorList>
            <person name="Glockner G."/>
            <person name="Hulsmann N."/>
            <person name="Schleicher M."/>
            <person name="Noegel A.A."/>
            <person name="Eichinger L."/>
            <person name="Gallinger C."/>
            <person name="Pawlowski J."/>
            <person name="Sierra R."/>
            <person name="Euteneuer U."/>
            <person name="Pillet L."/>
            <person name="Moustafa A."/>
            <person name="Platzer M."/>
            <person name="Groth M."/>
            <person name="Szafranski K."/>
            <person name="Schliwa M."/>
        </authorList>
    </citation>
    <scope>NUCLEOTIDE SEQUENCE [LARGE SCALE GENOMIC DNA]</scope>
</reference>
<proteinExistence type="predicted"/>
<dbReference type="PANTHER" id="PTHR31687">
    <property type="match status" value="1"/>
</dbReference>